<proteinExistence type="predicted"/>
<keyword evidence="2" id="KW-0472">Membrane</keyword>
<dbReference type="InterPro" id="IPR035681">
    <property type="entry name" value="ComA-like_MBL"/>
</dbReference>
<feature type="transmembrane region" description="Helical" evidence="2">
    <location>
        <begin position="40"/>
        <end position="58"/>
    </location>
</feature>
<dbReference type="SUPFAM" id="SSF56281">
    <property type="entry name" value="Metallo-hydrolase/oxidoreductase"/>
    <property type="match status" value="1"/>
</dbReference>
<organism evidence="4 5">
    <name type="scientific">Clostridium haemolyticum NCTC 9693</name>
    <dbReference type="NCBI Taxonomy" id="1443114"/>
    <lineage>
        <taxon>Bacteria</taxon>
        <taxon>Bacillati</taxon>
        <taxon>Bacillota</taxon>
        <taxon>Clostridia</taxon>
        <taxon>Eubacteriales</taxon>
        <taxon>Clostridiaceae</taxon>
        <taxon>Clostridium</taxon>
    </lineage>
</organism>
<keyword evidence="4" id="KW-0614">Plasmid</keyword>
<feature type="compositionally biased region" description="Basic and acidic residues" evidence="1">
    <location>
        <begin position="77"/>
        <end position="91"/>
    </location>
</feature>
<dbReference type="Gene3D" id="3.60.15.10">
    <property type="entry name" value="Ribonuclease Z/Hydroxyacylglutathione hydrolase-like"/>
    <property type="match status" value="1"/>
</dbReference>
<feature type="region of interest" description="Disordered" evidence="1">
    <location>
        <begin position="63"/>
        <end position="93"/>
    </location>
</feature>
<dbReference type="Pfam" id="PF00753">
    <property type="entry name" value="Lactamase_B"/>
    <property type="match status" value="1"/>
</dbReference>
<geneLocation type="plasmid" evidence="4 5">
    <name>p1Ch9693</name>
</geneLocation>
<keyword evidence="5" id="KW-1185">Reference proteome</keyword>
<evidence type="ECO:0000313" key="4">
    <source>
        <dbReference type="EMBL" id="KEI14124.1"/>
    </source>
</evidence>
<dbReference type="PANTHER" id="PTHR30619:SF7">
    <property type="entry name" value="BETA-LACTAMASE DOMAIN PROTEIN"/>
    <property type="match status" value="1"/>
</dbReference>
<feature type="compositionally biased region" description="Polar residues" evidence="1">
    <location>
        <begin position="63"/>
        <end position="76"/>
    </location>
</feature>
<evidence type="ECO:0000256" key="1">
    <source>
        <dbReference type="SAM" id="MobiDB-lite"/>
    </source>
</evidence>
<dbReference type="InterPro" id="IPR052159">
    <property type="entry name" value="Competence_DNA_uptake"/>
</dbReference>
<evidence type="ECO:0000259" key="3">
    <source>
        <dbReference type="SMART" id="SM00849"/>
    </source>
</evidence>
<sequence length="455" mass="49873">MIGDDLVLILDGILTIALFVMIARVIICALRGRKNMKKKILGAVGAFVALGISCTLTPDSQLQSNKTKTVATQNQQEVKKKVDKKVEEKKPTNSNTELGQLKVHYIDVGQADSILVQQDKHFMLIDAGNNEDDKLVIDYLQKQGVKKLDYIIGTHPHEDHIGGMDKVIDNFDVGTLLMPKKNTTTETFKDVLISAQKKGLKITQPTIGTNYNLGKATFTILAPKNHDYESVNNYSIVQKLRFGNTSFIFTGDAESISEMEMVNANLDLHADVLKIGHHGSKTSTCQAFLDKVSPKYSVISCGKDNKYKHPNKSTMDRLKAKGIKVYRTDESGTVVAISDGKNITFNCNEGSYNFRDNGSNNNKATGISTVTGGVTPIPKPIPQQNNVVNKQSNKSHDNGSVVNNTNVSKQGKVYYTSKGKCYHSSTSCPTLSRSKNIMTGTTNNCGGRRPCSKCN</sequence>
<dbReference type="EMBL" id="JENX01000125">
    <property type="protein sequence ID" value="KEI14124.1"/>
    <property type="molecule type" value="Genomic_DNA"/>
</dbReference>
<evidence type="ECO:0000313" key="5">
    <source>
        <dbReference type="Proteomes" id="UP000027937"/>
    </source>
</evidence>
<keyword evidence="2" id="KW-1133">Transmembrane helix</keyword>
<dbReference type="CDD" id="cd07731">
    <property type="entry name" value="ComA-like_MBL-fold"/>
    <property type="match status" value="1"/>
</dbReference>
<dbReference type="Proteomes" id="UP000027937">
    <property type="component" value="Plasmid p1Ch9693"/>
</dbReference>
<feature type="transmembrane region" description="Helical" evidence="2">
    <location>
        <begin position="6"/>
        <end position="28"/>
    </location>
</feature>
<feature type="domain" description="Metallo-beta-lactamase" evidence="3">
    <location>
        <begin position="110"/>
        <end position="303"/>
    </location>
</feature>
<gene>
    <name evidence="4" type="ORF">Z960_p0130</name>
</gene>
<keyword evidence="2" id="KW-0812">Transmembrane</keyword>
<dbReference type="PANTHER" id="PTHR30619">
    <property type="entry name" value="DNA INTERNALIZATION/COMPETENCE PROTEIN COMEC/REC2"/>
    <property type="match status" value="1"/>
</dbReference>
<dbReference type="InterPro" id="IPR036866">
    <property type="entry name" value="RibonucZ/Hydroxyglut_hydro"/>
</dbReference>
<dbReference type="InterPro" id="IPR001279">
    <property type="entry name" value="Metallo-B-lactamas"/>
</dbReference>
<dbReference type="SMART" id="SM00849">
    <property type="entry name" value="Lactamase_B"/>
    <property type="match status" value="1"/>
</dbReference>
<name>A0ABR4TBC3_CLOHA</name>
<protein>
    <submittedName>
        <fullName evidence="4">Metallo beta-lactamase family protein</fullName>
    </submittedName>
</protein>
<evidence type="ECO:0000256" key="2">
    <source>
        <dbReference type="SAM" id="Phobius"/>
    </source>
</evidence>
<accession>A0ABR4TBC3</accession>
<comment type="caution">
    <text evidence="4">The sequence shown here is derived from an EMBL/GenBank/DDBJ whole genome shotgun (WGS) entry which is preliminary data.</text>
</comment>
<reference evidence="5" key="1">
    <citation type="journal article" date="2014" name="PLoS ONE">
        <title>Plasmidome interchange between Clostridium botulinum, Clostridium novyi and Clostridium haemolyticum converts strains of independent lineages into distinctly different pathogens.</title>
        <authorList>
            <person name="Skarin H."/>
            <person name="Segerman B."/>
        </authorList>
    </citation>
    <scope>NUCLEOTIDE SEQUENCE [LARGE SCALE GENOMIC DNA]</scope>
    <source>
        <strain evidence="5">NCTC 9693</strain>
    </source>
</reference>